<dbReference type="Pfam" id="PF13813">
    <property type="entry name" value="MBOAT_2"/>
    <property type="match status" value="1"/>
</dbReference>
<organism evidence="10 11">
    <name type="scientific">Austropuccinia psidii MF-1</name>
    <dbReference type="NCBI Taxonomy" id="1389203"/>
    <lineage>
        <taxon>Eukaryota</taxon>
        <taxon>Fungi</taxon>
        <taxon>Dikarya</taxon>
        <taxon>Basidiomycota</taxon>
        <taxon>Pucciniomycotina</taxon>
        <taxon>Pucciniomycetes</taxon>
        <taxon>Pucciniales</taxon>
        <taxon>Sphaerophragmiaceae</taxon>
        <taxon>Austropuccinia</taxon>
    </lineage>
</organism>
<comment type="caution">
    <text evidence="10">The sequence shown here is derived from an EMBL/GenBank/DDBJ whole genome shotgun (WGS) entry which is preliminary data.</text>
</comment>
<feature type="domain" description="Wax synthase" evidence="9">
    <location>
        <begin position="318"/>
        <end position="374"/>
    </location>
</feature>
<dbReference type="PANTHER" id="PTHR31595:SF57">
    <property type="entry name" value="OS04G0481900 PROTEIN"/>
    <property type="match status" value="1"/>
</dbReference>
<dbReference type="OrthoDB" id="1077582at2759"/>
<keyword evidence="11" id="KW-1185">Reference proteome</keyword>
<comment type="pathway">
    <text evidence="2">Secondary metabolite biosynthesis.</text>
</comment>
<dbReference type="GO" id="GO:0016020">
    <property type="term" value="C:membrane"/>
    <property type="evidence" value="ECO:0007669"/>
    <property type="project" value="UniProtKB-SubCell"/>
</dbReference>
<keyword evidence="7 8" id="KW-0472">Membrane</keyword>
<reference evidence="10" key="1">
    <citation type="submission" date="2021-03" db="EMBL/GenBank/DDBJ databases">
        <title>Draft genome sequence of rust myrtle Austropuccinia psidii MF-1, a brazilian biotype.</title>
        <authorList>
            <person name="Quecine M.C."/>
            <person name="Pachon D.M.R."/>
            <person name="Bonatelli M.L."/>
            <person name="Correr F.H."/>
            <person name="Franceschini L.M."/>
            <person name="Leite T.F."/>
            <person name="Margarido G.R.A."/>
            <person name="Almeida C.A."/>
            <person name="Ferrarezi J.A."/>
            <person name="Labate C.A."/>
        </authorList>
    </citation>
    <scope>NUCLEOTIDE SEQUENCE</scope>
    <source>
        <strain evidence="10">MF-1</strain>
    </source>
</reference>
<feature type="transmembrane region" description="Helical" evidence="8">
    <location>
        <begin position="418"/>
        <end position="436"/>
    </location>
</feature>
<dbReference type="EMBL" id="AVOT02014758">
    <property type="protein sequence ID" value="MBW0498516.1"/>
    <property type="molecule type" value="Genomic_DNA"/>
</dbReference>
<feature type="transmembrane region" description="Helical" evidence="8">
    <location>
        <begin position="343"/>
        <end position="367"/>
    </location>
</feature>
<evidence type="ECO:0000313" key="11">
    <source>
        <dbReference type="Proteomes" id="UP000765509"/>
    </source>
</evidence>
<evidence type="ECO:0000256" key="7">
    <source>
        <dbReference type="ARBA" id="ARBA00023136"/>
    </source>
</evidence>
<evidence type="ECO:0000259" key="9">
    <source>
        <dbReference type="Pfam" id="PF13813"/>
    </source>
</evidence>
<comment type="subcellular location">
    <subcellularLocation>
        <location evidence="1">Membrane</location>
        <topology evidence="1">Multi-pass membrane protein</topology>
    </subcellularLocation>
</comment>
<dbReference type="PANTHER" id="PTHR31595">
    <property type="entry name" value="LONG-CHAIN-ALCOHOL O-FATTY-ACYLTRANSFERASE 3-RELATED"/>
    <property type="match status" value="1"/>
</dbReference>
<proteinExistence type="inferred from homology"/>
<keyword evidence="4" id="KW-0808">Transferase</keyword>
<dbReference type="InterPro" id="IPR044851">
    <property type="entry name" value="Wax_synthase"/>
</dbReference>
<dbReference type="AlphaFoldDB" id="A0A9Q3DDL6"/>
<dbReference type="GO" id="GO:0006629">
    <property type="term" value="P:lipid metabolic process"/>
    <property type="evidence" value="ECO:0007669"/>
    <property type="project" value="InterPro"/>
</dbReference>
<evidence type="ECO:0000256" key="5">
    <source>
        <dbReference type="ARBA" id="ARBA00022692"/>
    </source>
</evidence>
<evidence type="ECO:0000256" key="1">
    <source>
        <dbReference type="ARBA" id="ARBA00004141"/>
    </source>
</evidence>
<feature type="transmembrane region" description="Helical" evidence="8">
    <location>
        <begin position="24"/>
        <end position="43"/>
    </location>
</feature>
<evidence type="ECO:0000256" key="2">
    <source>
        <dbReference type="ARBA" id="ARBA00005179"/>
    </source>
</evidence>
<evidence type="ECO:0000313" key="10">
    <source>
        <dbReference type="EMBL" id="MBW0498516.1"/>
    </source>
</evidence>
<comment type="similarity">
    <text evidence="3">Belongs to the wax synthase family.</text>
</comment>
<protein>
    <recommendedName>
        <fullName evidence="9">Wax synthase domain-containing protein</fullName>
    </recommendedName>
</protein>
<keyword evidence="5 8" id="KW-0812">Transmembrane</keyword>
<dbReference type="InterPro" id="IPR032805">
    <property type="entry name" value="Wax_synthase_dom"/>
</dbReference>
<accession>A0A9Q3DDL6</accession>
<evidence type="ECO:0000256" key="8">
    <source>
        <dbReference type="SAM" id="Phobius"/>
    </source>
</evidence>
<evidence type="ECO:0000256" key="4">
    <source>
        <dbReference type="ARBA" id="ARBA00022679"/>
    </source>
</evidence>
<gene>
    <name evidence="10" type="ORF">O181_038231</name>
</gene>
<dbReference type="Proteomes" id="UP000765509">
    <property type="component" value="Unassembled WGS sequence"/>
</dbReference>
<evidence type="ECO:0000256" key="3">
    <source>
        <dbReference type="ARBA" id="ARBA00007282"/>
    </source>
</evidence>
<feature type="transmembrane region" description="Helical" evidence="8">
    <location>
        <begin position="55"/>
        <end position="75"/>
    </location>
</feature>
<dbReference type="GO" id="GO:0008374">
    <property type="term" value="F:O-acyltransferase activity"/>
    <property type="evidence" value="ECO:0007669"/>
    <property type="project" value="InterPro"/>
</dbReference>
<keyword evidence="6 8" id="KW-1133">Transmembrane helix</keyword>
<sequence>MNTKDYEFCSNLFGQRMVHHDRVVNFKPVILPLSISFLLLWLSAASLPERGPFPFILRLAILPYLLATAFDIAVNKQYSLGSPLRDVIFPFWGCLIAFRIIDMAVVSLWDESPAPKWIKPDSLEEKPEHPSTMLTPYKCETDKITTEDQNSEKCKPNSQTIRKARDVWRPVAYPPLLSFDRALYALDVVILNRPGTPWLFPWRLRSLDWSLAALNGTRKEVLEFGRPEWPFWLALIQQIFHFIAHGYIRSVNLDGERAGVQQLWGIRLSEQVVVTFALGSVVAFSTSLEEAIAFPLLIKFGIFPKTALLGHSRRAILSKGLVDLWGYRWHRNWRRSFVRMARLFPRGLTSSGNAFWAFFLSGVMHSIMFARAYPTPTLRRPCSFIPILWEPGMMLFFVAQGVGALIEKTCFSDKTPKIARMAWMYFILIGAGRYLTNSMVVKGWLSAYEWNQMNFGNVISDLFGFKPPF</sequence>
<feature type="transmembrane region" description="Helical" evidence="8">
    <location>
        <begin position="387"/>
        <end position="406"/>
    </location>
</feature>
<name>A0A9Q3DDL6_9BASI</name>
<evidence type="ECO:0000256" key="6">
    <source>
        <dbReference type="ARBA" id="ARBA00022989"/>
    </source>
</evidence>
<feature type="transmembrane region" description="Helical" evidence="8">
    <location>
        <begin position="87"/>
        <end position="109"/>
    </location>
</feature>